<organism evidence="14 15">
    <name type="scientific">Rhodovarius crocodyli</name>
    <dbReference type="NCBI Taxonomy" id="1979269"/>
    <lineage>
        <taxon>Bacteria</taxon>
        <taxon>Pseudomonadati</taxon>
        <taxon>Pseudomonadota</taxon>
        <taxon>Alphaproteobacteria</taxon>
        <taxon>Acetobacterales</taxon>
        <taxon>Roseomonadaceae</taxon>
        <taxon>Rhodovarius</taxon>
    </lineage>
</organism>
<dbReference type="PANTHER" id="PTHR43867:SF5">
    <property type="entry name" value="GLUCANS BIOSYNTHESIS GLUCOSYLTRANSFERASE H"/>
    <property type="match status" value="1"/>
</dbReference>
<feature type="transmembrane region" description="Helical" evidence="12">
    <location>
        <begin position="515"/>
        <end position="534"/>
    </location>
</feature>
<dbReference type="AlphaFoldDB" id="A0A437MMV2"/>
<evidence type="ECO:0000256" key="8">
    <source>
        <dbReference type="ARBA" id="ARBA00022679"/>
    </source>
</evidence>
<proteinExistence type="inferred from homology"/>
<protein>
    <recommendedName>
        <fullName evidence="4">Glucans biosynthesis glucosyltransferase H</fullName>
    </recommendedName>
</protein>
<dbReference type="InterPro" id="IPR050321">
    <property type="entry name" value="Glycosyltr_2/OpgH_subfam"/>
</dbReference>
<feature type="transmembrane region" description="Helical" evidence="12">
    <location>
        <begin position="359"/>
        <end position="381"/>
    </location>
</feature>
<evidence type="ECO:0000313" key="15">
    <source>
        <dbReference type="Proteomes" id="UP000282957"/>
    </source>
</evidence>
<comment type="subcellular location">
    <subcellularLocation>
        <location evidence="1">Cell inner membrane</location>
        <topology evidence="1">Multi-pass membrane protein</topology>
    </subcellularLocation>
</comment>
<dbReference type="Proteomes" id="UP000282957">
    <property type="component" value="Unassembled WGS sequence"/>
</dbReference>
<evidence type="ECO:0000313" key="14">
    <source>
        <dbReference type="EMBL" id="RVT98963.1"/>
    </source>
</evidence>
<evidence type="ECO:0000256" key="12">
    <source>
        <dbReference type="SAM" id="Phobius"/>
    </source>
</evidence>
<comment type="caution">
    <text evidence="14">The sequence shown here is derived from an EMBL/GenBank/DDBJ whole genome shotgun (WGS) entry which is preliminary data.</text>
</comment>
<keyword evidence="10 12" id="KW-1133">Transmembrane helix</keyword>
<keyword evidence="5" id="KW-1003">Cell membrane</keyword>
<evidence type="ECO:0000256" key="7">
    <source>
        <dbReference type="ARBA" id="ARBA00022676"/>
    </source>
</evidence>
<evidence type="ECO:0000256" key="9">
    <source>
        <dbReference type="ARBA" id="ARBA00022692"/>
    </source>
</evidence>
<evidence type="ECO:0000256" key="1">
    <source>
        <dbReference type="ARBA" id="ARBA00004429"/>
    </source>
</evidence>
<keyword evidence="7" id="KW-0328">Glycosyltransferase</keyword>
<feature type="transmembrane region" description="Helical" evidence="12">
    <location>
        <begin position="47"/>
        <end position="75"/>
    </location>
</feature>
<evidence type="ECO:0000256" key="3">
    <source>
        <dbReference type="ARBA" id="ARBA00009337"/>
    </source>
</evidence>
<reference evidence="14 15" key="1">
    <citation type="submission" date="2019-01" db="EMBL/GenBank/DDBJ databases">
        <authorList>
            <person name="Chen W.-M."/>
        </authorList>
    </citation>
    <scope>NUCLEOTIDE SEQUENCE [LARGE SCALE GENOMIC DNA]</scope>
    <source>
        <strain evidence="14 15">CCP-6</strain>
    </source>
</reference>
<keyword evidence="9 12" id="KW-0812">Transmembrane</keyword>
<keyword evidence="15" id="KW-1185">Reference proteome</keyword>
<evidence type="ECO:0000259" key="13">
    <source>
        <dbReference type="Pfam" id="PF00535"/>
    </source>
</evidence>
<keyword evidence="6" id="KW-0997">Cell inner membrane</keyword>
<dbReference type="InterPro" id="IPR001173">
    <property type="entry name" value="Glyco_trans_2-like"/>
</dbReference>
<dbReference type="Gene3D" id="3.90.550.10">
    <property type="entry name" value="Spore Coat Polysaccharide Biosynthesis Protein SpsA, Chain A"/>
    <property type="match status" value="1"/>
</dbReference>
<name>A0A437MMV2_9PROT</name>
<keyword evidence="11 12" id="KW-0472">Membrane</keyword>
<dbReference type="SUPFAM" id="SSF53448">
    <property type="entry name" value="Nucleotide-diphospho-sugar transferases"/>
    <property type="match status" value="1"/>
</dbReference>
<comment type="pathway">
    <text evidence="2">Glycan metabolism; osmoregulated periplasmic glucan (OPG) biosynthesis.</text>
</comment>
<feature type="transmembrane region" description="Helical" evidence="12">
    <location>
        <begin position="16"/>
        <end position="41"/>
    </location>
</feature>
<dbReference type="Pfam" id="PF00535">
    <property type="entry name" value="Glycos_transf_2"/>
    <property type="match status" value="1"/>
</dbReference>
<keyword evidence="8 14" id="KW-0808">Transferase</keyword>
<comment type="similarity">
    <text evidence="3">Belongs to the glycosyltransferase 2 family. OpgH subfamily.</text>
</comment>
<accession>A0A437MMV2</accession>
<dbReference type="EMBL" id="SACL01000001">
    <property type="protein sequence ID" value="RVT98963.1"/>
    <property type="molecule type" value="Genomic_DNA"/>
</dbReference>
<evidence type="ECO:0000256" key="11">
    <source>
        <dbReference type="ARBA" id="ARBA00023136"/>
    </source>
</evidence>
<dbReference type="NCBIfam" id="NF003962">
    <property type="entry name" value="PRK05454.2-5"/>
    <property type="match status" value="1"/>
</dbReference>
<feature type="domain" description="Glycosyltransferase 2-like" evidence="13">
    <location>
        <begin position="102"/>
        <end position="276"/>
    </location>
</feature>
<gene>
    <name evidence="14" type="primary">mdoH</name>
    <name evidence="14" type="ORF">EOD42_02300</name>
</gene>
<evidence type="ECO:0000256" key="5">
    <source>
        <dbReference type="ARBA" id="ARBA00022475"/>
    </source>
</evidence>
<feature type="transmembrane region" description="Helical" evidence="12">
    <location>
        <begin position="393"/>
        <end position="413"/>
    </location>
</feature>
<evidence type="ECO:0000256" key="10">
    <source>
        <dbReference type="ARBA" id="ARBA00022989"/>
    </source>
</evidence>
<evidence type="ECO:0000256" key="2">
    <source>
        <dbReference type="ARBA" id="ARBA00005001"/>
    </source>
</evidence>
<dbReference type="OrthoDB" id="9775281at2"/>
<dbReference type="InterPro" id="IPR029044">
    <property type="entry name" value="Nucleotide-diphossugar_trans"/>
</dbReference>
<sequence>MHGRHYVGAMLAVRRAVFFVLVMVLATVLVALAACAVAPGGVTTFEWLTLIAFAGTAPWTALCGANALIGLALLLGARDPARAVLPALAHTAPGLPRAHTAIAVCIRNEDMAEVLPPLRRLVCGLAEAGAEARFTLWFLSDTRDTATAIAEEAAIRTIPGARYRRRADNSGFKAGNVMEFLDHHAGEAEFMICLDADSEMSAEAVLRLVAIMEADTKLAIVQQLIVGRPASAAFPRLFQFGMRAGMRAWATGQAWWQADQGPYWGHNAIIRIAPFRQHARLEPLPDGSPILSHDQVEATRLTHAGWKVMALPIEDGSMEGNPPALPEFMARDMRWGAGNMQYWALLKLPRLTALGRWQLVQAILLFAGTPLWTLALLFAVLNAATGGGLGTDSAWLAAAMAGCWACIHAPKLCGYAEVLLKPGLAARYGGRARFLRGAAAELLFTTLLDPVSTFNKALFLAVLPFRRLRGWAPQNRADRGVGWGDAARLLWPHTLFGALCFALVPVAAWPWLAPWALGLVLAVPFCVMTSSPGFSARLRSRRVAATPEELAQNQ</sequence>
<dbReference type="PROSITE" id="PS51257">
    <property type="entry name" value="PROKAR_LIPOPROTEIN"/>
    <property type="match status" value="1"/>
</dbReference>
<dbReference type="GO" id="GO:0016758">
    <property type="term" value="F:hexosyltransferase activity"/>
    <property type="evidence" value="ECO:0007669"/>
    <property type="project" value="TreeGrafter"/>
</dbReference>
<dbReference type="PANTHER" id="PTHR43867">
    <property type="entry name" value="CELLULOSE SYNTHASE CATALYTIC SUBUNIT A [UDP-FORMING]"/>
    <property type="match status" value="1"/>
</dbReference>
<evidence type="ECO:0000256" key="6">
    <source>
        <dbReference type="ARBA" id="ARBA00022519"/>
    </source>
</evidence>
<evidence type="ECO:0000256" key="4">
    <source>
        <dbReference type="ARBA" id="ARBA00020585"/>
    </source>
</evidence>
<feature type="transmembrane region" description="Helical" evidence="12">
    <location>
        <begin position="489"/>
        <end position="509"/>
    </location>
</feature>
<dbReference type="GO" id="GO:0005886">
    <property type="term" value="C:plasma membrane"/>
    <property type="evidence" value="ECO:0007669"/>
    <property type="project" value="UniProtKB-SubCell"/>
</dbReference>